<comment type="caution">
    <text evidence="3">The sequence shown here is derived from an EMBL/GenBank/DDBJ whole genome shotgun (WGS) entry which is preliminary data.</text>
</comment>
<keyword evidence="1" id="KW-0560">Oxidoreductase</keyword>
<dbReference type="GO" id="GO:0016625">
    <property type="term" value="F:oxidoreductase activity, acting on the aldehyde or oxo group of donors, iron-sulfur protein as acceptor"/>
    <property type="evidence" value="ECO:0007669"/>
    <property type="project" value="InterPro"/>
</dbReference>
<proteinExistence type="predicted"/>
<organism evidence="3">
    <name type="scientific">marine sediment metagenome</name>
    <dbReference type="NCBI Taxonomy" id="412755"/>
    <lineage>
        <taxon>unclassified sequences</taxon>
        <taxon>metagenomes</taxon>
        <taxon>ecological metagenomes</taxon>
    </lineage>
</organism>
<dbReference type="Pfam" id="PF01558">
    <property type="entry name" value="POR"/>
    <property type="match status" value="1"/>
</dbReference>
<accession>X0TDK2</accession>
<dbReference type="InterPro" id="IPR002869">
    <property type="entry name" value="Pyrv_flavodox_OxRed_cen"/>
</dbReference>
<dbReference type="AlphaFoldDB" id="X0TDK2"/>
<dbReference type="InterPro" id="IPR011894">
    <property type="entry name" value="PorC_KorC"/>
</dbReference>
<reference evidence="3" key="1">
    <citation type="journal article" date="2014" name="Front. Microbiol.">
        <title>High frequency of phylogenetically diverse reductive dehalogenase-homologous genes in deep subseafloor sedimentary metagenomes.</title>
        <authorList>
            <person name="Kawai M."/>
            <person name="Futagami T."/>
            <person name="Toyoda A."/>
            <person name="Takaki Y."/>
            <person name="Nishi S."/>
            <person name="Hori S."/>
            <person name="Arai W."/>
            <person name="Tsubouchi T."/>
            <person name="Morono Y."/>
            <person name="Uchiyama I."/>
            <person name="Ito T."/>
            <person name="Fujiyama A."/>
            <person name="Inagaki F."/>
            <person name="Takami H."/>
        </authorList>
    </citation>
    <scope>NUCLEOTIDE SEQUENCE</scope>
    <source>
        <strain evidence="3">Expedition CK06-06</strain>
    </source>
</reference>
<dbReference type="PANTHER" id="PTHR43366">
    <property type="entry name" value="PYRUVATE SYNTHASE SUBUNIT PORC"/>
    <property type="match status" value="1"/>
</dbReference>
<dbReference type="InterPro" id="IPR051626">
    <property type="entry name" value="Oxidoreductase_gamma_subunit"/>
</dbReference>
<dbReference type="Gene3D" id="3.40.920.10">
    <property type="entry name" value="Pyruvate-ferredoxin oxidoreductase, PFOR, domain III"/>
    <property type="match status" value="1"/>
</dbReference>
<dbReference type="InterPro" id="IPR019752">
    <property type="entry name" value="Pyrv/ketoisovalerate_OxRed_cat"/>
</dbReference>
<protein>
    <recommendedName>
        <fullName evidence="2">Pyruvate/ketoisovalerate oxidoreductase catalytic domain-containing protein</fullName>
    </recommendedName>
</protein>
<dbReference type="PANTHER" id="PTHR43366:SF1">
    <property type="entry name" value="PYRUVATE SYNTHASE SUBUNIT PORC"/>
    <property type="match status" value="1"/>
</dbReference>
<dbReference type="NCBIfam" id="TIGR02175">
    <property type="entry name" value="PorC_KorC"/>
    <property type="match status" value="1"/>
</dbReference>
<evidence type="ECO:0000256" key="1">
    <source>
        <dbReference type="ARBA" id="ARBA00023002"/>
    </source>
</evidence>
<evidence type="ECO:0000313" key="3">
    <source>
        <dbReference type="EMBL" id="GAF74130.1"/>
    </source>
</evidence>
<gene>
    <name evidence="3" type="ORF">S01H1_05519</name>
</gene>
<evidence type="ECO:0000259" key="2">
    <source>
        <dbReference type="Pfam" id="PF01558"/>
    </source>
</evidence>
<name>X0TDK2_9ZZZZ</name>
<dbReference type="EMBL" id="BARS01002873">
    <property type="protein sequence ID" value="GAF74130.1"/>
    <property type="molecule type" value="Genomic_DNA"/>
</dbReference>
<feature type="domain" description="Pyruvate/ketoisovalerate oxidoreductase catalytic" evidence="2">
    <location>
        <begin position="13"/>
        <end position="185"/>
    </location>
</feature>
<dbReference type="SUPFAM" id="SSF53323">
    <property type="entry name" value="Pyruvate-ferredoxin oxidoreductase, PFOR, domain III"/>
    <property type="match status" value="1"/>
</dbReference>
<sequence length="190" mass="20826">MSLMTQIRWHGRGGQGVVTAGELLAEVAMEEGRFFQSFPEYGAERMGAPIKSYTRISDEPIELHCPILEPDMVIVVNSNLLGVVDLTEGLGPDGTAIINTDESPFVIREKLGLQGGKVWCVDASKIAMEEIGRDIPSTMMLAIVAKATGIIDLDVTKRVTRQKLGERLRPEIVEANVRALQRAYDECVEG</sequence>